<accession>A3ADP6</accession>
<evidence type="ECO:0000256" key="1">
    <source>
        <dbReference type="SAM" id="MobiDB-lite"/>
    </source>
</evidence>
<dbReference type="EMBL" id="CM000140">
    <property type="protein sequence ID" value="EAZ25435.1"/>
    <property type="molecule type" value="Genomic_DNA"/>
</dbReference>
<reference evidence="3" key="1">
    <citation type="submission" date="2002-04" db="EMBL/GenBank/DDBJ databases">
        <title>Rice Genomic Sequence.</title>
        <authorList>
            <person name="Wing R.A."/>
            <person name="Yu Y."/>
            <person name="Soderlund C."/>
            <person name="Chen M."/>
            <person name="Kim H.-R."/>
            <person name="Rambo T."/>
            <person name="Saski C."/>
            <person name="Henry D."/>
            <person name="Oates R."/>
            <person name="Simmons J."/>
        </authorList>
    </citation>
    <scope>NUCLEOTIDE SEQUENCE</scope>
</reference>
<evidence type="ECO:0000313" key="3">
    <source>
        <dbReference type="EMBL" id="AAM19111.1"/>
    </source>
</evidence>
<protein>
    <submittedName>
        <fullName evidence="4">Uncharacterized protein</fullName>
    </submittedName>
</protein>
<reference evidence="4" key="3">
    <citation type="journal article" date="2005" name="PLoS Biol.">
        <title>The genomes of Oryza sativa: a history of duplications.</title>
        <authorList>
            <person name="Yu J."/>
            <person name="Wang J."/>
            <person name="Lin W."/>
            <person name="Li S."/>
            <person name="Li H."/>
            <person name="Zhou J."/>
            <person name="Ni P."/>
            <person name="Dong W."/>
            <person name="Hu S."/>
            <person name="Zeng C."/>
            <person name="Zhang J."/>
            <person name="Zhang Y."/>
            <person name="Li R."/>
            <person name="Xu Z."/>
            <person name="Li S."/>
            <person name="Li X."/>
            <person name="Zheng H."/>
            <person name="Cong L."/>
            <person name="Lin L."/>
            <person name="Yin J."/>
            <person name="Geng J."/>
            <person name="Li G."/>
            <person name="Shi J."/>
            <person name="Liu J."/>
            <person name="Lv H."/>
            <person name="Li J."/>
            <person name="Wang J."/>
            <person name="Deng Y."/>
            <person name="Ran L."/>
            <person name="Shi X."/>
            <person name="Wang X."/>
            <person name="Wu Q."/>
            <person name="Li C."/>
            <person name="Ren X."/>
            <person name="Wang J."/>
            <person name="Wang X."/>
            <person name="Li D."/>
            <person name="Liu D."/>
            <person name="Zhang X."/>
            <person name="Ji Z."/>
            <person name="Zhao W."/>
            <person name="Sun Y."/>
            <person name="Zhang Z."/>
            <person name="Bao J."/>
            <person name="Han Y."/>
            <person name="Dong L."/>
            <person name="Ji J."/>
            <person name="Chen P."/>
            <person name="Wu S."/>
            <person name="Liu J."/>
            <person name="Xiao Y."/>
            <person name="Bu D."/>
            <person name="Tan J."/>
            <person name="Yang L."/>
            <person name="Ye C."/>
            <person name="Zhang J."/>
            <person name="Xu J."/>
            <person name="Zhou Y."/>
            <person name="Yu Y."/>
            <person name="Zhang B."/>
            <person name="Zhuang S."/>
            <person name="Wei H."/>
            <person name="Liu B."/>
            <person name="Lei M."/>
            <person name="Yu H."/>
            <person name="Li Y."/>
            <person name="Xu H."/>
            <person name="Wei S."/>
            <person name="He X."/>
            <person name="Fang L."/>
            <person name="Zhang Z."/>
            <person name="Zhang Y."/>
            <person name="Huang X."/>
            <person name="Su Z."/>
            <person name="Tong W."/>
            <person name="Li J."/>
            <person name="Tong Z."/>
            <person name="Li S."/>
            <person name="Ye J."/>
            <person name="Wang L."/>
            <person name="Fang L."/>
            <person name="Lei T."/>
            <person name="Chen C."/>
            <person name="Chen H."/>
            <person name="Xu Z."/>
            <person name="Li H."/>
            <person name="Huang H."/>
            <person name="Zhang F."/>
            <person name="Xu H."/>
            <person name="Li N."/>
            <person name="Zhao C."/>
            <person name="Li S."/>
            <person name="Dong L."/>
            <person name="Huang Y."/>
            <person name="Li L."/>
            <person name="Xi Y."/>
            <person name="Qi Q."/>
            <person name="Li W."/>
            <person name="Zhang B."/>
            <person name="Hu W."/>
            <person name="Zhang Y."/>
            <person name="Tian X."/>
            <person name="Jiao Y."/>
            <person name="Liang X."/>
            <person name="Jin J."/>
            <person name="Gao L."/>
            <person name="Zheng W."/>
            <person name="Hao B."/>
            <person name="Liu S."/>
            <person name="Wang W."/>
            <person name="Yuan L."/>
            <person name="Cao M."/>
            <person name="McDermott J."/>
            <person name="Samudrala R."/>
            <person name="Wang J."/>
            <person name="Wong G.K."/>
            <person name="Yang H."/>
        </authorList>
    </citation>
    <scope>NUCLEOTIDE SEQUENCE [LARGE SCALE GENOMIC DNA]</scope>
</reference>
<dbReference type="Pfam" id="PF16594">
    <property type="entry name" value="ATP-synt_Z"/>
    <property type="match status" value="1"/>
</dbReference>
<evidence type="ECO:0000313" key="4">
    <source>
        <dbReference type="EMBL" id="EAZ25435.1"/>
    </source>
</evidence>
<keyword evidence="2" id="KW-0812">Transmembrane</keyword>
<reference evidence="5" key="2">
    <citation type="journal article" date="2005" name="Nature">
        <title>The map-based sequence of the rice genome.</title>
        <authorList>
            <consortium name="International rice genome sequencing project (IRGSP)"/>
            <person name="Matsumoto T."/>
            <person name="Wu J."/>
            <person name="Kanamori H."/>
            <person name="Katayose Y."/>
            <person name="Fujisawa M."/>
            <person name="Namiki N."/>
            <person name="Mizuno H."/>
            <person name="Yamamoto K."/>
            <person name="Antonio B.A."/>
            <person name="Baba T."/>
            <person name="Sakata K."/>
            <person name="Nagamura Y."/>
            <person name="Aoki H."/>
            <person name="Arikawa K."/>
            <person name="Arita K."/>
            <person name="Bito T."/>
            <person name="Chiden Y."/>
            <person name="Fujitsuka N."/>
            <person name="Fukunaka R."/>
            <person name="Hamada M."/>
            <person name="Harada C."/>
            <person name="Hayashi A."/>
            <person name="Hijishita S."/>
            <person name="Honda M."/>
            <person name="Hosokawa S."/>
            <person name="Ichikawa Y."/>
            <person name="Idonuma A."/>
            <person name="Iijima M."/>
            <person name="Ikeda M."/>
            <person name="Ikeno M."/>
            <person name="Ito K."/>
            <person name="Ito S."/>
            <person name="Ito T."/>
            <person name="Ito Y."/>
            <person name="Ito Y."/>
            <person name="Iwabuchi A."/>
            <person name="Kamiya K."/>
            <person name="Karasawa W."/>
            <person name="Kurita K."/>
            <person name="Katagiri S."/>
            <person name="Kikuta A."/>
            <person name="Kobayashi H."/>
            <person name="Kobayashi N."/>
            <person name="Machita K."/>
            <person name="Maehara T."/>
            <person name="Masukawa M."/>
            <person name="Mizubayashi T."/>
            <person name="Mukai Y."/>
            <person name="Nagasaki H."/>
            <person name="Nagata Y."/>
            <person name="Naito S."/>
            <person name="Nakashima M."/>
            <person name="Nakama Y."/>
            <person name="Nakamichi Y."/>
            <person name="Nakamura M."/>
            <person name="Meguro A."/>
            <person name="Negishi M."/>
            <person name="Ohta I."/>
            <person name="Ohta T."/>
            <person name="Okamoto M."/>
            <person name="Ono N."/>
            <person name="Saji S."/>
            <person name="Sakaguchi M."/>
            <person name="Sakai K."/>
            <person name="Shibata M."/>
            <person name="Shimokawa T."/>
            <person name="Song J."/>
            <person name="Takazaki Y."/>
            <person name="Terasawa K."/>
            <person name="Tsugane M."/>
            <person name="Tsuji K."/>
            <person name="Ueda S."/>
            <person name="Waki K."/>
            <person name="Yamagata H."/>
            <person name="Yamamoto M."/>
            <person name="Yamamoto S."/>
            <person name="Yamane H."/>
            <person name="Yoshiki S."/>
            <person name="Yoshihara R."/>
            <person name="Yukawa K."/>
            <person name="Zhong H."/>
            <person name="Yano M."/>
            <person name="Yuan Q."/>
            <person name="Ouyang S."/>
            <person name="Liu J."/>
            <person name="Jones K.M."/>
            <person name="Gansberger K."/>
            <person name="Moffat K."/>
            <person name="Hill J."/>
            <person name="Bera J."/>
            <person name="Fadrosh D."/>
            <person name="Jin S."/>
            <person name="Johri S."/>
            <person name="Kim M."/>
            <person name="Overton L."/>
            <person name="Reardon M."/>
            <person name="Tsitrin T."/>
            <person name="Vuong H."/>
            <person name="Weaver B."/>
            <person name="Ciecko A."/>
            <person name="Tallon L."/>
            <person name="Jackson J."/>
            <person name="Pai G."/>
            <person name="Aken S.V."/>
            <person name="Utterback T."/>
            <person name="Reidmuller S."/>
            <person name="Feldblyum T."/>
            <person name="Hsiao J."/>
            <person name="Zismann V."/>
            <person name="Iobst S."/>
            <person name="de Vazeille A.R."/>
            <person name="Buell C.R."/>
            <person name="Ying K."/>
            <person name="Li Y."/>
            <person name="Lu T."/>
            <person name="Huang Y."/>
            <person name="Zhao Q."/>
            <person name="Feng Q."/>
            <person name="Zhang L."/>
            <person name="Zhu J."/>
            <person name="Weng Q."/>
            <person name="Mu J."/>
            <person name="Lu Y."/>
            <person name="Fan D."/>
            <person name="Liu Y."/>
            <person name="Guan J."/>
            <person name="Zhang Y."/>
            <person name="Yu S."/>
            <person name="Liu X."/>
            <person name="Zhang Y."/>
            <person name="Hong G."/>
            <person name="Han B."/>
            <person name="Choisne N."/>
            <person name="Demange N."/>
            <person name="Orjeda G."/>
            <person name="Samain S."/>
            <person name="Cattolico L."/>
            <person name="Pelletier E."/>
            <person name="Couloux A."/>
            <person name="Segurens B."/>
            <person name="Wincker P."/>
            <person name="D'Hont A."/>
            <person name="Scarpelli C."/>
            <person name="Weissenbach J."/>
            <person name="Salanoubat M."/>
            <person name="Quetier F."/>
            <person name="Yu Y."/>
            <person name="Kim H.R."/>
            <person name="Rambo T."/>
            <person name="Currie J."/>
            <person name="Collura K."/>
            <person name="Luo M."/>
            <person name="Yang T."/>
            <person name="Ammiraju J.S.S."/>
            <person name="Engler F."/>
            <person name="Soderlund C."/>
            <person name="Wing R.A."/>
            <person name="Palmer L.E."/>
            <person name="de la Bastide M."/>
            <person name="Spiegel L."/>
            <person name="Nascimento L."/>
            <person name="Zutavern T."/>
            <person name="O'Shaughnessy A."/>
            <person name="Dike S."/>
            <person name="Dedhia N."/>
            <person name="Preston R."/>
            <person name="Balija V."/>
            <person name="McCombie W.R."/>
            <person name="Chow T."/>
            <person name="Chen H."/>
            <person name="Chung M."/>
            <person name="Chen C."/>
            <person name="Shaw J."/>
            <person name="Wu H."/>
            <person name="Hsiao K."/>
            <person name="Chao Y."/>
            <person name="Chu M."/>
            <person name="Cheng C."/>
            <person name="Hour A."/>
            <person name="Lee P."/>
            <person name="Lin S."/>
            <person name="Lin Y."/>
            <person name="Liou J."/>
            <person name="Liu S."/>
            <person name="Hsing Y."/>
            <person name="Raghuvanshi S."/>
            <person name="Mohanty A."/>
            <person name="Bharti A.K."/>
            <person name="Gaur A."/>
            <person name="Gupta V."/>
            <person name="Kumar D."/>
            <person name="Ravi V."/>
            <person name="Vij S."/>
            <person name="Kapur A."/>
            <person name="Khurana P."/>
            <person name="Khurana P."/>
            <person name="Khurana J.P."/>
            <person name="Tyagi A.K."/>
            <person name="Gaikwad K."/>
            <person name="Singh A."/>
            <person name="Dalal V."/>
            <person name="Srivastava S."/>
            <person name="Dixit A."/>
            <person name="Pal A.K."/>
            <person name="Ghazi I.A."/>
            <person name="Yadav M."/>
            <person name="Pandit A."/>
            <person name="Bhargava A."/>
            <person name="Sureshbabu K."/>
            <person name="Batra K."/>
            <person name="Sharma T.R."/>
            <person name="Mohapatra T."/>
            <person name="Singh N.K."/>
            <person name="Messing J."/>
            <person name="Nelson A.B."/>
            <person name="Fuks G."/>
            <person name="Kavchok S."/>
            <person name="Keizer G."/>
            <person name="Linton E."/>
            <person name="Llaca V."/>
            <person name="Song R."/>
            <person name="Tanyolac B."/>
            <person name="Young S."/>
            <person name="Ho-Il K."/>
            <person name="Hahn J.H."/>
            <person name="Sangsakoo G."/>
            <person name="Vanavichit A."/>
            <person name="de Mattos Luiz.A.T."/>
            <person name="Zimmer P.D."/>
            <person name="Malone G."/>
            <person name="Dellagostin O."/>
            <person name="de Oliveira A.C."/>
            <person name="Bevan M."/>
            <person name="Bancroft I."/>
            <person name="Minx P."/>
            <person name="Cordum H."/>
            <person name="Wilson R."/>
            <person name="Cheng Z."/>
            <person name="Jin W."/>
            <person name="Jiang J."/>
            <person name="Leong S.A."/>
            <person name="Iwama H."/>
            <person name="Gojobori T."/>
            <person name="Itoh T."/>
            <person name="Niimura Y."/>
            <person name="Fujii Y."/>
            <person name="Habara T."/>
            <person name="Sakai H."/>
            <person name="Sato Y."/>
            <person name="Wilson G."/>
            <person name="Kumar K."/>
            <person name="McCouch S."/>
            <person name="Juretic N."/>
            <person name="Hoen D."/>
            <person name="Wright S."/>
            <person name="Bruskiewich R."/>
            <person name="Bureau T."/>
            <person name="Miyao A."/>
            <person name="Hirochika H."/>
            <person name="Nishikawa T."/>
            <person name="Kadowaki K."/>
            <person name="Sugiura M."/>
            <person name="Burr B."/>
            <person name="Sasaki T."/>
        </authorList>
    </citation>
    <scope>NUCLEOTIDE SEQUENCE [LARGE SCALE GENOMIC DNA]</scope>
    <source>
        <strain evidence="5">cv. Nipponbare</strain>
    </source>
</reference>
<dbReference type="PANTHER" id="PTHR35165:SF4">
    <property type="entry name" value="OS03G0126900 PROTEIN"/>
    <property type="match status" value="1"/>
</dbReference>
<dbReference type="InterPro" id="IPR032238">
    <property type="entry name" value="ATP-synth_Z"/>
</dbReference>
<accession>A0A9K3Y869</accession>
<proteinExistence type="predicted"/>
<dbReference type="Proteomes" id="UP000000763">
    <property type="component" value="Chromosome 3"/>
</dbReference>
<dbReference type="EMBL" id="AC104427">
    <property type="protein sequence ID" value="AAM19111.1"/>
    <property type="molecule type" value="Genomic_DNA"/>
</dbReference>
<organism evidence="4">
    <name type="scientific">Oryza sativa subsp. japonica</name>
    <name type="common">Rice</name>
    <dbReference type="NCBI Taxonomy" id="39947"/>
    <lineage>
        <taxon>Eukaryota</taxon>
        <taxon>Viridiplantae</taxon>
        <taxon>Streptophyta</taxon>
        <taxon>Embryophyta</taxon>
        <taxon>Tracheophyta</taxon>
        <taxon>Spermatophyta</taxon>
        <taxon>Magnoliopsida</taxon>
        <taxon>Liliopsida</taxon>
        <taxon>Poales</taxon>
        <taxon>Poaceae</taxon>
        <taxon>BOP clade</taxon>
        <taxon>Oryzoideae</taxon>
        <taxon>Oryzeae</taxon>
        <taxon>Oryzinae</taxon>
        <taxon>Oryza</taxon>
        <taxon>Oryza sativa</taxon>
    </lineage>
</organism>
<dbReference type="PANTHER" id="PTHR35165">
    <property type="entry name" value="OS08G0113900 PROTEIN"/>
    <property type="match status" value="1"/>
</dbReference>
<reference evidence="4" key="5">
    <citation type="submission" date="2008-12" db="EMBL/GenBank/DDBJ databases">
        <title>Improved gene annotation of the rice (Oryza sativa) genomes.</title>
        <authorList>
            <person name="Wang J."/>
            <person name="Li R."/>
            <person name="Fan W."/>
            <person name="Huang Q."/>
            <person name="Zhang J."/>
            <person name="Zhou Y."/>
            <person name="Hu Y."/>
            <person name="Zi S."/>
            <person name="Li J."/>
            <person name="Ni P."/>
            <person name="Zheng H."/>
            <person name="Zhang Y."/>
            <person name="Zhao M."/>
            <person name="Hao Q."/>
            <person name="McDermott J."/>
            <person name="Samudrala R."/>
            <person name="Kristiansen K."/>
            <person name="Wong G.K.-S."/>
        </authorList>
    </citation>
    <scope>NUCLEOTIDE SEQUENCE</scope>
</reference>
<keyword evidence="2" id="KW-0472">Membrane</keyword>
<dbReference type="Proteomes" id="UP000007752">
    <property type="component" value="Chromosome 3"/>
</dbReference>
<feature type="transmembrane region" description="Helical" evidence="2">
    <location>
        <begin position="41"/>
        <end position="66"/>
    </location>
</feature>
<evidence type="ECO:0000313" key="5">
    <source>
        <dbReference type="Proteomes" id="UP000000763"/>
    </source>
</evidence>
<reference evidence="5" key="4">
    <citation type="journal article" date="2008" name="Nucleic Acids Res.">
        <title>The rice annotation project database (RAP-DB): 2008 update.</title>
        <authorList>
            <consortium name="The rice annotation project (RAP)"/>
        </authorList>
    </citation>
    <scope>GENOME REANNOTATION</scope>
    <source>
        <strain evidence="5">cv. Nipponbare</strain>
    </source>
</reference>
<name>A0A9K3Y869_ORYSJ</name>
<keyword evidence="2" id="KW-1133">Transmembrane helix</keyword>
<dbReference type="AlphaFoldDB" id="A0A9K3Y869"/>
<sequence>MAQHERKPVGEAVDVEAGGGGGRQRAAAAAGERMRLTWSCLAVAAGVAATGVAGAAVLVWWAVAFHPAHEQLWMVPVGLVLLGTPLVAWLSLFASVQILMMCVRITLFWLSFLPPLSWDEDSGGSVRSGPDSTRILHASCMQKPPCELRVPTYGYLWAPNGKPAKPLLCFEFRRRRRCGSGALTLTIAVAIQLDYITGGGMACPGTVPFGGASTRKAAVR</sequence>
<feature type="region of interest" description="Disordered" evidence="1">
    <location>
        <begin position="1"/>
        <end position="21"/>
    </location>
</feature>
<gene>
    <name evidence="3" type="ORF">OJ1015F07.9</name>
    <name evidence="4" type="ORF">OsJ_09251</name>
</gene>
<evidence type="ECO:0000256" key="2">
    <source>
        <dbReference type="SAM" id="Phobius"/>
    </source>
</evidence>